<evidence type="ECO:0000256" key="2">
    <source>
        <dbReference type="ARBA" id="ARBA00022448"/>
    </source>
</evidence>
<dbReference type="Gene3D" id="1.20.1250.20">
    <property type="entry name" value="MFS general substrate transporter like domains"/>
    <property type="match status" value="1"/>
</dbReference>
<feature type="transmembrane region" description="Helical" evidence="6">
    <location>
        <begin position="7"/>
        <end position="26"/>
    </location>
</feature>
<protein>
    <recommendedName>
        <fullName evidence="7">Major facilitator superfamily (MFS) profile domain-containing protein</fullName>
    </recommendedName>
</protein>
<evidence type="ECO:0000256" key="1">
    <source>
        <dbReference type="ARBA" id="ARBA00004141"/>
    </source>
</evidence>
<keyword evidence="2" id="KW-0813">Transport</keyword>
<feature type="transmembrane region" description="Helical" evidence="6">
    <location>
        <begin position="81"/>
        <end position="98"/>
    </location>
</feature>
<evidence type="ECO:0000256" key="5">
    <source>
        <dbReference type="ARBA" id="ARBA00023136"/>
    </source>
</evidence>
<accession>A0AAW1HM37</accession>
<dbReference type="CDD" id="cd17330">
    <property type="entry name" value="MFS_SLC46_TetA_like"/>
    <property type="match status" value="1"/>
</dbReference>
<evidence type="ECO:0000313" key="8">
    <source>
        <dbReference type="EMBL" id="KAK9677505.1"/>
    </source>
</evidence>
<evidence type="ECO:0000256" key="3">
    <source>
        <dbReference type="ARBA" id="ARBA00022692"/>
    </source>
</evidence>
<dbReference type="InterPro" id="IPR011701">
    <property type="entry name" value="MFS"/>
</dbReference>
<feature type="transmembrane region" description="Helical" evidence="6">
    <location>
        <begin position="404"/>
        <end position="423"/>
    </location>
</feature>
<dbReference type="InterPro" id="IPR036259">
    <property type="entry name" value="MFS_trans_sf"/>
</dbReference>
<dbReference type="AlphaFoldDB" id="A0AAW1HM37"/>
<dbReference type="SUPFAM" id="SSF103473">
    <property type="entry name" value="MFS general substrate transporter"/>
    <property type="match status" value="1"/>
</dbReference>
<dbReference type="GO" id="GO:0022857">
    <property type="term" value="F:transmembrane transporter activity"/>
    <property type="evidence" value="ECO:0007669"/>
    <property type="project" value="InterPro"/>
</dbReference>
<dbReference type="Pfam" id="PF07690">
    <property type="entry name" value="MFS_1"/>
    <property type="match status" value="1"/>
</dbReference>
<feature type="transmembrane region" description="Helical" evidence="6">
    <location>
        <begin position="278"/>
        <end position="297"/>
    </location>
</feature>
<comment type="caution">
    <text evidence="8">The sequence shown here is derived from an EMBL/GenBank/DDBJ whole genome shotgun (WGS) entry which is preliminary data.</text>
</comment>
<evidence type="ECO:0000256" key="6">
    <source>
        <dbReference type="SAM" id="Phobius"/>
    </source>
</evidence>
<evidence type="ECO:0000259" key="7">
    <source>
        <dbReference type="PROSITE" id="PS50850"/>
    </source>
</evidence>
<evidence type="ECO:0000313" key="9">
    <source>
        <dbReference type="Proteomes" id="UP001443914"/>
    </source>
</evidence>
<dbReference type="PANTHER" id="PTHR23504">
    <property type="entry name" value="MAJOR FACILITATOR SUPERFAMILY DOMAIN-CONTAINING PROTEIN 10"/>
    <property type="match status" value="1"/>
</dbReference>
<reference evidence="8" key="1">
    <citation type="submission" date="2024-03" db="EMBL/GenBank/DDBJ databases">
        <title>WGS assembly of Saponaria officinalis var. Norfolk2.</title>
        <authorList>
            <person name="Jenkins J."/>
            <person name="Shu S."/>
            <person name="Grimwood J."/>
            <person name="Barry K."/>
            <person name="Goodstein D."/>
            <person name="Schmutz J."/>
            <person name="Leebens-Mack J."/>
            <person name="Osbourn A."/>
        </authorList>
    </citation>
    <scope>NUCLEOTIDE SEQUENCE [LARGE SCALE GENOMIC DNA]</scope>
    <source>
        <strain evidence="8">JIC</strain>
    </source>
</reference>
<keyword evidence="4 6" id="KW-1133">Transmembrane helix</keyword>
<feature type="domain" description="Major facilitator superfamily (MFS) profile" evidence="7">
    <location>
        <begin position="11"/>
        <end position="428"/>
    </location>
</feature>
<comment type="subcellular location">
    <subcellularLocation>
        <location evidence="1">Membrane</location>
        <topology evidence="1">Multi-pass membrane protein</topology>
    </subcellularLocation>
</comment>
<feature type="transmembrane region" description="Helical" evidence="6">
    <location>
        <begin position="143"/>
        <end position="165"/>
    </location>
</feature>
<dbReference type="EMBL" id="JBDFQZ010000011">
    <property type="protein sequence ID" value="KAK9677505.1"/>
    <property type="molecule type" value="Genomic_DNA"/>
</dbReference>
<dbReference type="PANTHER" id="PTHR23504:SF1">
    <property type="entry name" value="GH21943P-RELATED"/>
    <property type="match status" value="1"/>
</dbReference>
<dbReference type="InterPro" id="IPR020846">
    <property type="entry name" value="MFS_dom"/>
</dbReference>
<proteinExistence type="predicted"/>
<keyword evidence="5 6" id="KW-0472">Membrane</keyword>
<evidence type="ECO:0000256" key="4">
    <source>
        <dbReference type="ARBA" id="ARBA00022989"/>
    </source>
</evidence>
<sequence length="441" mass="47416">MDNKLKSLSHLFVTIFLAAFAGIVTLPAITDVTMAALCPGKDECSLAIYLSGFQQAVGGLGSVLMTPLIGNLSDVYGRKSLLTLPLTLYILPYVVLAYRRETSFYYAHYVLKTFAAMIGEGSTLCLSLAYVADNISETKRGAAFGILAGVSSAAFVCGTISARFLSTAQTFQVATASAMAATVYMRIFLKETPREADSSTQALLKFDPSKSLDNDSSNDIQVFKHIPSIQNIKDLLESSKTFSRVAVIVLFNSLAGGGLHASLMYFLKAQFHFSKDQYAYLMLIVGIAGMVSQLILMPMLLPLLGEDRLLRIGLFTACASMIFNSIAWDVWVIYAVAGFSVVGTFTAPCLRSIASKQVGADEQGKAQGCISGIESFSNIISPLIFSPLTATFLSKTAPFDFPGFSLFCTAICMAIAFILSLMVRAAPNIPTHKVNSKCTVS</sequence>
<feature type="transmembrane region" description="Helical" evidence="6">
    <location>
        <begin position="333"/>
        <end position="354"/>
    </location>
</feature>
<feature type="transmembrane region" description="Helical" evidence="6">
    <location>
        <begin position="110"/>
        <end position="131"/>
    </location>
</feature>
<keyword evidence="9" id="KW-1185">Reference proteome</keyword>
<organism evidence="8 9">
    <name type="scientific">Saponaria officinalis</name>
    <name type="common">Common soapwort</name>
    <name type="synonym">Lychnis saponaria</name>
    <dbReference type="NCBI Taxonomy" id="3572"/>
    <lineage>
        <taxon>Eukaryota</taxon>
        <taxon>Viridiplantae</taxon>
        <taxon>Streptophyta</taxon>
        <taxon>Embryophyta</taxon>
        <taxon>Tracheophyta</taxon>
        <taxon>Spermatophyta</taxon>
        <taxon>Magnoliopsida</taxon>
        <taxon>eudicotyledons</taxon>
        <taxon>Gunneridae</taxon>
        <taxon>Pentapetalae</taxon>
        <taxon>Caryophyllales</taxon>
        <taxon>Caryophyllaceae</taxon>
        <taxon>Caryophylleae</taxon>
        <taxon>Saponaria</taxon>
    </lineage>
</organism>
<dbReference type="GO" id="GO:0016020">
    <property type="term" value="C:membrane"/>
    <property type="evidence" value="ECO:0007669"/>
    <property type="project" value="UniProtKB-SubCell"/>
</dbReference>
<dbReference type="Proteomes" id="UP001443914">
    <property type="component" value="Unassembled WGS sequence"/>
</dbReference>
<name>A0AAW1HM37_SAPOF</name>
<feature type="transmembrane region" description="Helical" evidence="6">
    <location>
        <begin position="245"/>
        <end position="266"/>
    </location>
</feature>
<keyword evidence="3 6" id="KW-0812">Transmembrane</keyword>
<gene>
    <name evidence="8" type="ORF">RND81_11G147700</name>
</gene>
<dbReference type="PROSITE" id="PS50850">
    <property type="entry name" value="MFS"/>
    <property type="match status" value="1"/>
</dbReference>